<dbReference type="EMBL" id="JABTTQ020000207">
    <property type="protein sequence ID" value="KAK6140981.1"/>
    <property type="molecule type" value="Genomic_DNA"/>
</dbReference>
<organism evidence="1 2">
    <name type="scientific">Rehmannia glutinosa</name>
    <name type="common">Chinese foxglove</name>
    <dbReference type="NCBI Taxonomy" id="99300"/>
    <lineage>
        <taxon>Eukaryota</taxon>
        <taxon>Viridiplantae</taxon>
        <taxon>Streptophyta</taxon>
        <taxon>Embryophyta</taxon>
        <taxon>Tracheophyta</taxon>
        <taxon>Spermatophyta</taxon>
        <taxon>Magnoliopsida</taxon>
        <taxon>eudicotyledons</taxon>
        <taxon>Gunneridae</taxon>
        <taxon>Pentapetalae</taxon>
        <taxon>asterids</taxon>
        <taxon>lamiids</taxon>
        <taxon>Lamiales</taxon>
        <taxon>Orobanchaceae</taxon>
        <taxon>Rehmannieae</taxon>
        <taxon>Rehmannia</taxon>
    </lineage>
</organism>
<sequence length="310" mass="34124">MEVASGRVKFQNHYRRVHVQLSGNCKMWRSDSLSEDGGWLSTDVYVDIIEQKWHANLKVANLFVPVHICMSRGETFPNLHGQLDVTGLAFHIYDAPARFSDMSASLFFVPSLIFLHNARGWFGDVPLEASGDFGIDPEEGEYHLMCQLAGSVTAVFNCQGPLDAPVFVGSALVSRKLIHLSADTPQSAAYEAMMNNKEAGAVAAIDHVADLYGIRATLVDGGEIRGAGNAWICPEGEVDDTAMDVNFSGNLCFDKIMHRYIPGYLQTMPLKLGDLNGETKVSGSLLRPRFDIKWTAPRAEDHSLMLVEMS</sequence>
<dbReference type="PANTHER" id="PTHR34457">
    <property type="entry name" value="EMBRYO DEFECTIVE 2410"/>
    <property type="match status" value="1"/>
</dbReference>
<name>A0ABR0W2T1_REHGL</name>
<reference evidence="1 2" key="1">
    <citation type="journal article" date="2021" name="Comput. Struct. Biotechnol. J.">
        <title>De novo genome assembly of the potent medicinal plant Rehmannia glutinosa using nanopore technology.</title>
        <authorList>
            <person name="Ma L."/>
            <person name="Dong C."/>
            <person name="Song C."/>
            <person name="Wang X."/>
            <person name="Zheng X."/>
            <person name="Niu Y."/>
            <person name="Chen S."/>
            <person name="Feng W."/>
        </authorList>
    </citation>
    <scope>NUCLEOTIDE SEQUENCE [LARGE SCALE GENOMIC DNA]</scope>
    <source>
        <strain evidence="1">DH-2019</strain>
    </source>
</reference>
<proteinExistence type="predicted"/>
<dbReference type="InterPro" id="IPR053022">
    <property type="entry name" value="Chloroplast_translocon_comp"/>
</dbReference>
<gene>
    <name evidence="1" type="ORF">DH2020_025272</name>
</gene>
<dbReference type="PANTHER" id="PTHR34457:SF3">
    <property type="entry name" value="PROTEIN TIC236, CHLOROPLASTIC"/>
    <property type="match status" value="1"/>
</dbReference>
<comment type="caution">
    <text evidence="1">The sequence shown here is derived from an EMBL/GenBank/DDBJ whole genome shotgun (WGS) entry which is preliminary data.</text>
</comment>
<dbReference type="Proteomes" id="UP001318860">
    <property type="component" value="Unassembled WGS sequence"/>
</dbReference>
<protein>
    <submittedName>
        <fullName evidence="1">Uncharacterized protein</fullName>
    </submittedName>
</protein>
<keyword evidence="2" id="KW-1185">Reference proteome</keyword>
<accession>A0ABR0W2T1</accession>
<evidence type="ECO:0000313" key="1">
    <source>
        <dbReference type="EMBL" id="KAK6140981.1"/>
    </source>
</evidence>
<evidence type="ECO:0000313" key="2">
    <source>
        <dbReference type="Proteomes" id="UP001318860"/>
    </source>
</evidence>